<evidence type="ECO:0000256" key="1">
    <source>
        <dbReference type="ARBA" id="ARBA00004448"/>
    </source>
</evidence>
<dbReference type="InterPro" id="IPR039205">
    <property type="entry name" value="NDUFA11"/>
</dbReference>
<name>A0A2T6ZWU9_TUBBO</name>
<evidence type="ECO:0000313" key="8">
    <source>
        <dbReference type="Proteomes" id="UP000244722"/>
    </source>
</evidence>
<accession>A0A2T6ZWU9</accession>
<dbReference type="GO" id="GO:0005743">
    <property type="term" value="C:mitochondrial inner membrane"/>
    <property type="evidence" value="ECO:0007669"/>
    <property type="project" value="UniProtKB-SubCell"/>
</dbReference>
<comment type="caution">
    <text evidence="7">The sequence shown here is derived from an EMBL/GenBank/DDBJ whole genome shotgun (WGS) entry which is preliminary data.</text>
</comment>
<gene>
    <name evidence="7" type="ORF">B9Z19DRAFT_1114190</name>
</gene>
<reference evidence="7 8" key="1">
    <citation type="submission" date="2017-04" db="EMBL/GenBank/DDBJ databases">
        <title>Draft genome sequence of Tuber borchii Vittad., a whitish edible truffle.</title>
        <authorList>
            <consortium name="DOE Joint Genome Institute"/>
            <person name="Murat C."/>
            <person name="Kuo A."/>
            <person name="Barry K.W."/>
            <person name="Clum A."/>
            <person name="Dockter R.B."/>
            <person name="Fauchery L."/>
            <person name="Iotti M."/>
            <person name="Kohler A."/>
            <person name="Labutti K."/>
            <person name="Lindquist E.A."/>
            <person name="Lipzen A."/>
            <person name="Ohm R.A."/>
            <person name="Wang M."/>
            <person name="Grigoriev I.V."/>
            <person name="Zambonelli A."/>
            <person name="Martin F.M."/>
        </authorList>
    </citation>
    <scope>NUCLEOTIDE SEQUENCE [LARGE SCALE GENOMIC DNA]</scope>
    <source>
        <strain evidence="7 8">Tbo3840</strain>
    </source>
</reference>
<organism evidence="7 8">
    <name type="scientific">Tuber borchii</name>
    <name type="common">White truffle</name>
    <dbReference type="NCBI Taxonomy" id="42251"/>
    <lineage>
        <taxon>Eukaryota</taxon>
        <taxon>Fungi</taxon>
        <taxon>Dikarya</taxon>
        <taxon>Ascomycota</taxon>
        <taxon>Pezizomycotina</taxon>
        <taxon>Pezizomycetes</taxon>
        <taxon>Pezizales</taxon>
        <taxon>Tuberaceae</taxon>
        <taxon>Tuber</taxon>
    </lineage>
</organism>
<dbReference type="OrthoDB" id="1913277at2759"/>
<keyword evidence="5" id="KW-0496">Mitochondrion</keyword>
<sequence>METPPTTTTTPSTTPFHRRDAIPLSIRGTLYGAGAGAFISAMQNTLTKTPVTAFSFITRTGSTIFLASAMGGSYMFFRTAAANLRNVEDSLNPTIGGVVAGALLGTRVRTLPGVVGCGVGVGVTMGIFEYTGGALGRKFAGGGGGRAGELGRKEAVRAQGRRDGRESIYGPGWEERRRERLTEKYGIDFDKVK</sequence>
<dbReference type="AlphaFoldDB" id="A0A2T6ZWU9"/>
<keyword evidence="4" id="KW-1133">Transmembrane helix</keyword>
<evidence type="ECO:0000256" key="2">
    <source>
        <dbReference type="ARBA" id="ARBA00022692"/>
    </source>
</evidence>
<evidence type="ECO:0000256" key="5">
    <source>
        <dbReference type="ARBA" id="ARBA00023128"/>
    </source>
</evidence>
<evidence type="ECO:0000313" key="7">
    <source>
        <dbReference type="EMBL" id="PUU79971.1"/>
    </source>
</evidence>
<evidence type="ECO:0000256" key="4">
    <source>
        <dbReference type="ARBA" id="ARBA00022989"/>
    </source>
</evidence>
<keyword evidence="2" id="KW-0812">Transmembrane</keyword>
<evidence type="ECO:0000256" key="6">
    <source>
        <dbReference type="ARBA" id="ARBA00023136"/>
    </source>
</evidence>
<dbReference type="GO" id="GO:0045271">
    <property type="term" value="C:respiratory chain complex I"/>
    <property type="evidence" value="ECO:0007669"/>
    <property type="project" value="InterPro"/>
</dbReference>
<dbReference type="PANTHER" id="PTHR21382">
    <property type="entry name" value="NADH-UBIQUINONE OXIDOREDUCTASE SUBUNIT"/>
    <property type="match status" value="1"/>
</dbReference>
<keyword evidence="6" id="KW-0472">Membrane</keyword>
<comment type="subcellular location">
    <subcellularLocation>
        <location evidence="1">Mitochondrion inner membrane</location>
        <topology evidence="1">Multi-pass membrane protein</topology>
    </subcellularLocation>
</comment>
<dbReference type="GO" id="GO:0006120">
    <property type="term" value="P:mitochondrial electron transport, NADH to ubiquinone"/>
    <property type="evidence" value="ECO:0007669"/>
    <property type="project" value="InterPro"/>
</dbReference>
<evidence type="ECO:0000256" key="3">
    <source>
        <dbReference type="ARBA" id="ARBA00022792"/>
    </source>
</evidence>
<protein>
    <submittedName>
        <fullName evidence="7">Uncharacterized protein</fullName>
    </submittedName>
</protein>
<keyword evidence="3" id="KW-0999">Mitochondrion inner membrane</keyword>
<dbReference type="STRING" id="42251.A0A2T6ZWU9"/>
<dbReference type="EMBL" id="NESQ01000077">
    <property type="protein sequence ID" value="PUU79971.1"/>
    <property type="molecule type" value="Genomic_DNA"/>
</dbReference>
<dbReference type="Proteomes" id="UP000244722">
    <property type="component" value="Unassembled WGS sequence"/>
</dbReference>
<keyword evidence="8" id="KW-1185">Reference proteome</keyword>
<dbReference type="PANTHER" id="PTHR21382:SF1">
    <property type="entry name" value="NADH DEHYDROGENASE [UBIQUINONE] 1 ALPHA SUBCOMPLEX SUBUNIT 11"/>
    <property type="match status" value="1"/>
</dbReference>
<proteinExistence type="predicted"/>